<sequence>MVRTVPASLRSADMIRMPRGVRSYQRGNVLRVQDPLTVRSDYTGADLQCCYSANMHDTTQLIQLQRKMCSRILLVMGLFGVIAYGTKEHVELIYPICLRMINRINRRNTKKELLRYQIQEYISFHDIILSKLYKNRMHCE</sequence>
<name>Q0W712_METAR</name>
<evidence type="ECO:0008006" key="3">
    <source>
        <dbReference type="Google" id="ProtNLM"/>
    </source>
</evidence>
<reference evidence="1 2" key="1">
    <citation type="journal article" date="2006" name="Science">
        <title>Genome of rice cluster I archaea -- the key methane producers in the rice rhizosphere.</title>
        <authorList>
            <person name="Erkel C."/>
            <person name="Kube M."/>
            <person name="Reinhardt R."/>
            <person name="Liesack W."/>
        </authorList>
    </citation>
    <scope>NUCLEOTIDE SEQUENCE [LARGE SCALE GENOMIC DNA]</scope>
    <source>
        <strain evidence="2">DSM 22066 / NBRC 105507 / MRE50</strain>
    </source>
</reference>
<evidence type="ECO:0000313" key="1">
    <source>
        <dbReference type="EMBL" id="CAJ35831.1"/>
    </source>
</evidence>
<evidence type="ECO:0000313" key="2">
    <source>
        <dbReference type="Proteomes" id="UP000000663"/>
    </source>
</evidence>
<dbReference type="AlphaFoldDB" id="Q0W712"/>
<gene>
    <name evidence="1" type="ORF">RCIX390</name>
</gene>
<dbReference type="Proteomes" id="UP000000663">
    <property type="component" value="Chromosome"/>
</dbReference>
<accession>Q0W712</accession>
<organism evidence="1 2">
    <name type="scientific">Methanocella arvoryzae (strain DSM 22066 / NBRC 105507 / MRE50)</name>
    <dbReference type="NCBI Taxonomy" id="351160"/>
    <lineage>
        <taxon>Archaea</taxon>
        <taxon>Methanobacteriati</taxon>
        <taxon>Methanobacteriota</taxon>
        <taxon>Stenosarchaea group</taxon>
        <taxon>Methanomicrobia</taxon>
        <taxon>Methanocellales</taxon>
        <taxon>Methanocellaceae</taxon>
        <taxon>Methanocella</taxon>
    </lineage>
</organism>
<protein>
    <recommendedName>
        <fullName evidence="3">Transposase (IS4)</fullName>
    </recommendedName>
</protein>
<dbReference type="EMBL" id="AM114193">
    <property type="protein sequence ID" value="CAJ35831.1"/>
    <property type="molecule type" value="Genomic_DNA"/>
</dbReference>
<dbReference type="KEGG" id="rci:RCIX390"/>
<proteinExistence type="predicted"/>
<keyword evidence="2" id="KW-1185">Reference proteome</keyword>
<dbReference type="eggNOG" id="arCOG04442">
    <property type="taxonomic scope" value="Archaea"/>
</dbReference>